<gene>
    <name evidence="8" type="ORF">INT08_01295</name>
</gene>
<dbReference type="PROSITE" id="PS01079">
    <property type="entry name" value="MOCF_BIOSYNTHESIS_2"/>
    <property type="match status" value="1"/>
</dbReference>
<dbReference type="EC" id="2.10.1.1" evidence="6"/>
<protein>
    <recommendedName>
        <fullName evidence="6">Molybdopterin molybdenumtransferase</fullName>
        <ecNumber evidence="6">2.10.1.1</ecNumber>
    </recommendedName>
</protein>
<evidence type="ECO:0000256" key="6">
    <source>
        <dbReference type="RuleBase" id="RU365090"/>
    </source>
</evidence>
<evidence type="ECO:0000256" key="2">
    <source>
        <dbReference type="ARBA" id="ARBA00005046"/>
    </source>
</evidence>
<dbReference type="InterPro" id="IPR005111">
    <property type="entry name" value="MoeA_C_domain_IV"/>
</dbReference>
<evidence type="ECO:0000256" key="5">
    <source>
        <dbReference type="ARBA" id="ARBA00047317"/>
    </source>
</evidence>
<sequence length="409" mass="44114">MIPVDEASRRIAASLHPLPVEQVRLAELHGRVLAEDMTAGFPLPRFDNAAMDGFAVRWEDIRTASEDSPVRLDVCQEIAAGVSPRAGVTAGSCAQIMTGAPMPDGADTVVIYEHTSGFGTSSVDVYKPPKPCGNVRYAGEEVREGEVVLRKGQRLTTAGIGVLAAFGYASAPVFHRPRIALLTVGDELREPGEPLEGASIYNSNRYALEAIAVSAGAEVVYHAELPDDARRISYGMQRALGQCDLLVTAGGISTGEYDFIQQELLELGVRERFWKVAQKPGKPFFFGDTGEGKLVFGLPGNPLSALVCFLHYVMPALSAMQESPYHGRIMAVLAEPFPADRKRYRFLFGRVWQENGSLMCRVSPKTESHMITSLVGANCLIEAPAADAPHPAGTVVGCNLLPWSTLNDS</sequence>
<dbReference type="PANTHER" id="PTHR10192:SF5">
    <property type="entry name" value="GEPHYRIN"/>
    <property type="match status" value="1"/>
</dbReference>
<keyword evidence="6" id="KW-0808">Transferase</keyword>
<dbReference type="EMBL" id="JADGII010000001">
    <property type="protein sequence ID" value="MBF0635818.1"/>
    <property type="molecule type" value="Genomic_DNA"/>
</dbReference>
<comment type="function">
    <text evidence="1 6">Catalyzes the insertion of molybdate into adenylated molybdopterin with the concomitant release of AMP.</text>
</comment>
<dbReference type="InterPro" id="IPR036688">
    <property type="entry name" value="MoeA_C_domain_IV_sf"/>
</dbReference>
<dbReference type="Pfam" id="PF00994">
    <property type="entry name" value="MoCF_biosynth"/>
    <property type="match status" value="1"/>
</dbReference>
<comment type="caution">
    <text evidence="8">The sequence shown here is derived from an EMBL/GenBank/DDBJ whole genome shotgun (WGS) entry which is preliminary data.</text>
</comment>
<dbReference type="NCBIfam" id="NF045515">
    <property type="entry name" value="Glp_gephyrin"/>
    <property type="match status" value="1"/>
</dbReference>
<keyword evidence="6" id="KW-0460">Magnesium</keyword>
<reference evidence="8 9" key="1">
    <citation type="journal article" date="2020" name="Microorganisms">
        <title>Simultaneous Genome Sequencing of Prosthecochloris ethylica and Desulfuromonas acetoxidans within a Syntrophic Mixture Reveals Unique Pili and Protein Interactions.</title>
        <authorList>
            <person name="Kyndt J.A."/>
            <person name="Van Beeumen J.J."/>
            <person name="Meyer T.E."/>
        </authorList>
    </citation>
    <scope>NUCLEOTIDE SEQUENCE [LARGE SCALE GENOMIC DNA]</scope>
    <source>
        <strain evidence="8 9">N3</strain>
    </source>
</reference>
<comment type="pathway">
    <text evidence="2 6">Cofactor biosynthesis; molybdopterin biosynthesis.</text>
</comment>
<evidence type="ECO:0000313" key="8">
    <source>
        <dbReference type="EMBL" id="MBF0635818.1"/>
    </source>
</evidence>
<dbReference type="Gene3D" id="2.170.190.11">
    <property type="entry name" value="Molybdopterin biosynthesis moea protein, domain 3"/>
    <property type="match status" value="1"/>
</dbReference>
<dbReference type="InterPro" id="IPR036425">
    <property type="entry name" value="MoaB/Mog-like_dom_sf"/>
</dbReference>
<evidence type="ECO:0000256" key="1">
    <source>
        <dbReference type="ARBA" id="ARBA00002901"/>
    </source>
</evidence>
<dbReference type="Gene3D" id="3.90.105.10">
    <property type="entry name" value="Molybdopterin biosynthesis moea protein, domain 2"/>
    <property type="match status" value="1"/>
</dbReference>
<dbReference type="Pfam" id="PF03453">
    <property type="entry name" value="MoeA_N"/>
    <property type="match status" value="1"/>
</dbReference>
<dbReference type="InterPro" id="IPR036135">
    <property type="entry name" value="MoeA_linker/N_sf"/>
</dbReference>
<evidence type="ECO:0000313" key="9">
    <source>
        <dbReference type="Proteomes" id="UP000619838"/>
    </source>
</evidence>
<dbReference type="SUPFAM" id="SSF53218">
    <property type="entry name" value="Molybdenum cofactor biosynthesis proteins"/>
    <property type="match status" value="1"/>
</dbReference>
<evidence type="ECO:0000256" key="3">
    <source>
        <dbReference type="ARBA" id="ARBA00010763"/>
    </source>
</evidence>
<dbReference type="CDD" id="cd00887">
    <property type="entry name" value="MoeA"/>
    <property type="match status" value="1"/>
</dbReference>
<dbReference type="Pfam" id="PF03454">
    <property type="entry name" value="MoeA_C"/>
    <property type="match status" value="1"/>
</dbReference>
<organism evidence="8 9">
    <name type="scientific">Prosthecochloris ethylica</name>
    <dbReference type="NCBI Taxonomy" id="2743976"/>
    <lineage>
        <taxon>Bacteria</taxon>
        <taxon>Pseudomonadati</taxon>
        <taxon>Chlorobiota</taxon>
        <taxon>Chlorobiia</taxon>
        <taxon>Chlorobiales</taxon>
        <taxon>Chlorobiaceae</taxon>
        <taxon>Prosthecochloris</taxon>
    </lineage>
</organism>
<dbReference type="Proteomes" id="UP000619838">
    <property type="component" value="Unassembled WGS sequence"/>
</dbReference>
<dbReference type="SMART" id="SM00852">
    <property type="entry name" value="MoCF_biosynth"/>
    <property type="match status" value="1"/>
</dbReference>
<keyword evidence="6" id="KW-0500">Molybdenum</keyword>
<keyword evidence="9" id="KW-1185">Reference proteome</keyword>
<dbReference type="InterPro" id="IPR038987">
    <property type="entry name" value="MoeA-like"/>
</dbReference>
<keyword evidence="6" id="KW-0479">Metal-binding</keyword>
<dbReference type="InterPro" id="IPR001453">
    <property type="entry name" value="MoaB/Mog_dom"/>
</dbReference>
<dbReference type="InterPro" id="IPR005110">
    <property type="entry name" value="MoeA_linker/N"/>
</dbReference>
<name>A0ABR9XPD1_9CHLB</name>
<dbReference type="SUPFAM" id="SSF63867">
    <property type="entry name" value="MoeA C-terminal domain-like"/>
    <property type="match status" value="1"/>
</dbReference>
<evidence type="ECO:0000259" key="7">
    <source>
        <dbReference type="SMART" id="SM00852"/>
    </source>
</evidence>
<dbReference type="Gene3D" id="2.40.340.10">
    <property type="entry name" value="MoeA, C-terminal, domain IV"/>
    <property type="match status" value="1"/>
</dbReference>
<dbReference type="SUPFAM" id="SSF63882">
    <property type="entry name" value="MoeA N-terminal region -like"/>
    <property type="match status" value="1"/>
</dbReference>
<feature type="domain" description="MoaB/Mog" evidence="7">
    <location>
        <begin position="180"/>
        <end position="319"/>
    </location>
</feature>
<accession>A0ABR9XPD1</accession>
<dbReference type="InterPro" id="IPR008284">
    <property type="entry name" value="MoCF_biosynth_CS"/>
</dbReference>
<dbReference type="PANTHER" id="PTHR10192">
    <property type="entry name" value="MOLYBDOPTERIN BIOSYNTHESIS PROTEIN"/>
    <property type="match status" value="1"/>
</dbReference>
<comment type="catalytic activity">
    <reaction evidence="5">
        <text>adenylyl-molybdopterin + molybdate = Mo-molybdopterin + AMP + H(+)</text>
        <dbReference type="Rhea" id="RHEA:35047"/>
        <dbReference type="ChEBI" id="CHEBI:15378"/>
        <dbReference type="ChEBI" id="CHEBI:36264"/>
        <dbReference type="ChEBI" id="CHEBI:62727"/>
        <dbReference type="ChEBI" id="CHEBI:71302"/>
        <dbReference type="ChEBI" id="CHEBI:456215"/>
        <dbReference type="EC" id="2.10.1.1"/>
    </reaction>
</comment>
<dbReference type="Gene3D" id="3.40.980.10">
    <property type="entry name" value="MoaB/Mog-like domain"/>
    <property type="match status" value="1"/>
</dbReference>
<dbReference type="RefSeq" id="WP_114607371.1">
    <property type="nucleotide sequence ID" value="NZ_JABVZQ010000002.1"/>
</dbReference>
<comment type="similarity">
    <text evidence="3 6">Belongs to the MoeA family.</text>
</comment>
<evidence type="ECO:0000256" key="4">
    <source>
        <dbReference type="ARBA" id="ARBA00023150"/>
    </source>
</evidence>
<comment type="cofactor">
    <cofactor evidence="6">
        <name>Mg(2+)</name>
        <dbReference type="ChEBI" id="CHEBI:18420"/>
    </cofactor>
</comment>
<keyword evidence="4 6" id="KW-0501">Molybdenum cofactor biosynthesis</keyword>
<proteinExistence type="inferred from homology"/>